<sequence>MAQTFSMSPRGPFDLAYQQGFFGGWPPFEPDPSAVAMAFPVEGWTHSAAVVLRQPEAGRITGEVHGADGETARAAWEQALAVLSLDVDGTDFPAVGERDPVVGRLQAQHRLMRPTLFHSPYEAACNFVIGQRISIVQARALRARMAVEEGDRISAGGAQLHAFPRPQALLQLESIRGLPDEKVTRLQGIAEAALAGVLDRARLRSLPVEDALAELSSLRGVGPFSSVGIVFRGAGVVDDVTDEPVTKQAVQRLYSLDHLPDQAEVLRIAESWRPFRMWSLVLLHVWIRGEGGGPERPSRAGRDRRHQ</sequence>
<protein>
    <submittedName>
        <fullName evidence="3">DNA-3-methyladenine glycosylase 2 family protein</fullName>
    </submittedName>
</protein>
<dbReference type="Proteomes" id="UP000614410">
    <property type="component" value="Unassembled WGS sequence"/>
</dbReference>
<accession>A0A934KNE6</accession>
<evidence type="ECO:0000313" key="4">
    <source>
        <dbReference type="Proteomes" id="UP000614410"/>
    </source>
</evidence>
<dbReference type="GO" id="GO:0032131">
    <property type="term" value="F:alkylated DNA binding"/>
    <property type="evidence" value="ECO:0007669"/>
    <property type="project" value="TreeGrafter"/>
</dbReference>
<dbReference type="SUPFAM" id="SSF48150">
    <property type="entry name" value="DNA-glycosylase"/>
    <property type="match status" value="1"/>
</dbReference>
<evidence type="ECO:0000256" key="2">
    <source>
        <dbReference type="ARBA" id="ARBA00023204"/>
    </source>
</evidence>
<reference evidence="3 4" key="1">
    <citation type="submission" date="2020-10" db="EMBL/GenBank/DDBJ databases">
        <title>Ca. Dormibacterota MAGs.</title>
        <authorList>
            <person name="Montgomery K."/>
        </authorList>
    </citation>
    <scope>NUCLEOTIDE SEQUENCE [LARGE SCALE GENOMIC DNA]</scope>
    <source>
        <strain evidence="3">Mitchell_Peninsula_5</strain>
    </source>
</reference>
<dbReference type="PANTHER" id="PTHR43003:SF5">
    <property type="entry name" value="DNA-3-METHYLADENINE GLYCOSYLASE"/>
    <property type="match status" value="1"/>
</dbReference>
<proteinExistence type="predicted"/>
<keyword evidence="1" id="KW-0227">DNA damage</keyword>
<dbReference type="GO" id="GO:0008725">
    <property type="term" value="F:DNA-3-methyladenine glycosylase activity"/>
    <property type="evidence" value="ECO:0007669"/>
    <property type="project" value="TreeGrafter"/>
</dbReference>
<dbReference type="PANTHER" id="PTHR43003">
    <property type="entry name" value="DNA-3-METHYLADENINE GLYCOSYLASE"/>
    <property type="match status" value="1"/>
</dbReference>
<keyword evidence="2" id="KW-0234">DNA repair</keyword>
<dbReference type="AlphaFoldDB" id="A0A934KNE6"/>
<comment type="caution">
    <text evidence="3">The sequence shown here is derived from an EMBL/GenBank/DDBJ whole genome shotgun (WGS) entry which is preliminary data.</text>
</comment>
<evidence type="ECO:0000313" key="3">
    <source>
        <dbReference type="EMBL" id="MBJ7610113.1"/>
    </source>
</evidence>
<dbReference type="InterPro" id="IPR051912">
    <property type="entry name" value="Alkylbase_DNA_Glycosylase/TA"/>
</dbReference>
<gene>
    <name evidence="3" type="ORF">JF887_11885</name>
</gene>
<dbReference type="GO" id="GO:0006307">
    <property type="term" value="P:DNA alkylation repair"/>
    <property type="evidence" value="ECO:0007669"/>
    <property type="project" value="TreeGrafter"/>
</dbReference>
<dbReference type="GO" id="GO:0032993">
    <property type="term" value="C:protein-DNA complex"/>
    <property type="evidence" value="ECO:0007669"/>
    <property type="project" value="TreeGrafter"/>
</dbReference>
<dbReference type="GO" id="GO:0006285">
    <property type="term" value="P:base-excision repair, AP site formation"/>
    <property type="evidence" value="ECO:0007669"/>
    <property type="project" value="TreeGrafter"/>
</dbReference>
<dbReference type="GO" id="GO:0043916">
    <property type="term" value="F:DNA-7-methylguanine glycosylase activity"/>
    <property type="evidence" value="ECO:0007669"/>
    <property type="project" value="TreeGrafter"/>
</dbReference>
<evidence type="ECO:0000256" key="1">
    <source>
        <dbReference type="ARBA" id="ARBA00022763"/>
    </source>
</evidence>
<name>A0A934KNE6_9BACT</name>
<dbReference type="Gene3D" id="1.10.340.30">
    <property type="entry name" value="Hypothetical protein, domain 2"/>
    <property type="match status" value="1"/>
</dbReference>
<dbReference type="Gene3D" id="1.10.1670.40">
    <property type="match status" value="1"/>
</dbReference>
<dbReference type="EMBL" id="JAEKNN010000056">
    <property type="protein sequence ID" value="MBJ7610113.1"/>
    <property type="molecule type" value="Genomic_DNA"/>
</dbReference>
<dbReference type="InterPro" id="IPR011257">
    <property type="entry name" value="DNA_glycosylase"/>
</dbReference>
<organism evidence="3 4">
    <name type="scientific">Candidatus Amunia macphersoniae</name>
    <dbReference type="NCBI Taxonomy" id="3127014"/>
    <lineage>
        <taxon>Bacteria</taxon>
        <taxon>Bacillati</taxon>
        <taxon>Candidatus Dormiibacterota</taxon>
        <taxon>Candidatus Dormibacteria</taxon>
        <taxon>Candidatus Aeolococcales</taxon>
        <taxon>Candidatus Aeolococcaceae</taxon>
        <taxon>Candidatus Amunia</taxon>
    </lineage>
</organism>